<feature type="transmembrane region" description="Helical" evidence="6">
    <location>
        <begin position="183"/>
        <end position="202"/>
    </location>
</feature>
<dbReference type="EMBL" id="LK032131">
    <property type="protein sequence ID" value="CDY22461.1"/>
    <property type="molecule type" value="Genomic_DNA"/>
</dbReference>
<dbReference type="OMA" id="FFPKEFP"/>
<dbReference type="KEGG" id="bna:106386119"/>
<evidence type="ECO:0000256" key="3">
    <source>
        <dbReference type="ARBA" id="ARBA00022692"/>
    </source>
</evidence>
<name>A0A078GAQ8_BRANA</name>
<feature type="transmembrane region" description="Helical" evidence="6">
    <location>
        <begin position="41"/>
        <end position="63"/>
    </location>
</feature>
<keyword evidence="4 6" id="KW-1133">Transmembrane helix</keyword>
<feature type="transmembrane region" description="Helical" evidence="6">
    <location>
        <begin position="146"/>
        <end position="162"/>
    </location>
</feature>
<evidence type="ECO:0000256" key="6">
    <source>
        <dbReference type="SAM" id="Phobius"/>
    </source>
</evidence>
<dbReference type="STRING" id="3708.A0A078GAQ8"/>
<comment type="subcellular location">
    <subcellularLocation>
        <location evidence="1">Membrane</location>
        <topology evidence="1">Multi-pass membrane protein</topology>
    </subcellularLocation>
</comment>
<accession>A0A078GAQ8</accession>
<protein>
    <submittedName>
        <fullName evidence="7">BnaC03g61740D protein</fullName>
    </submittedName>
</protein>
<keyword evidence="8" id="KW-1185">Reference proteome</keyword>
<dbReference type="InterPro" id="IPR008892">
    <property type="entry name" value="COR413"/>
</dbReference>
<dbReference type="Proteomes" id="UP000028999">
    <property type="component" value="Unassembled WGS sequence"/>
</dbReference>
<sequence>MGRVDYLAMKTEEETAANLINSDLNEFVDAAKKLVKDATMLGGLSFGTSFLQWAASISAIYLLILDRTNWRTKMLTTLLVPYIFLTLPYVIFNFFRGDFGKWIALISITIRLFCPKHFPDWLEIPAALILLLVVAPSLIAGTVRESWVGAVICLIIACYLFHEHIKASDGFRNALTQKHGLSNTIGIVALLVYPVWTIFFNIF</sequence>
<evidence type="ECO:0000313" key="7">
    <source>
        <dbReference type="EMBL" id="CDY22461.1"/>
    </source>
</evidence>
<dbReference type="Pfam" id="PF05562">
    <property type="entry name" value="WCOR413"/>
    <property type="match status" value="1"/>
</dbReference>
<evidence type="ECO:0000256" key="5">
    <source>
        <dbReference type="ARBA" id="ARBA00023136"/>
    </source>
</evidence>
<dbReference type="PANTHER" id="PTHR33596">
    <property type="entry name" value="COLD-REGULATED 413 PLASMA MEMBRANE PROTEIN 2"/>
    <property type="match status" value="1"/>
</dbReference>
<evidence type="ECO:0000256" key="4">
    <source>
        <dbReference type="ARBA" id="ARBA00022989"/>
    </source>
</evidence>
<evidence type="ECO:0000256" key="2">
    <source>
        <dbReference type="ARBA" id="ARBA00005852"/>
    </source>
</evidence>
<dbReference type="KEGG" id="bna:106361429"/>
<organism evidence="7 8">
    <name type="scientific">Brassica napus</name>
    <name type="common">Rape</name>
    <dbReference type="NCBI Taxonomy" id="3708"/>
    <lineage>
        <taxon>Eukaryota</taxon>
        <taxon>Viridiplantae</taxon>
        <taxon>Streptophyta</taxon>
        <taxon>Embryophyta</taxon>
        <taxon>Tracheophyta</taxon>
        <taxon>Spermatophyta</taxon>
        <taxon>Magnoliopsida</taxon>
        <taxon>eudicotyledons</taxon>
        <taxon>Gunneridae</taxon>
        <taxon>Pentapetalae</taxon>
        <taxon>rosids</taxon>
        <taxon>malvids</taxon>
        <taxon>Brassicales</taxon>
        <taxon>Brassicaceae</taxon>
        <taxon>Brassiceae</taxon>
        <taxon>Brassica</taxon>
    </lineage>
</organism>
<evidence type="ECO:0000256" key="1">
    <source>
        <dbReference type="ARBA" id="ARBA00004141"/>
    </source>
</evidence>
<reference evidence="7 8" key="1">
    <citation type="journal article" date="2014" name="Science">
        <title>Plant genetics. Early allopolyploid evolution in the post-Neolithic Brassica napus oilseed genome.</title>
        <authorList>
            <person name="Chalhoub B."/>
            <person name="Denoeud F."/>
            <person name="Liu S."/>
            <person name="Parkin I.A."/>
            <person name="Tang H."/>
            <person name="Wang X."/>
            <person name="Chiquet J."/>
            <person name="Belcram H."/>
            <person name="Tong C."/>
            <person name="Samans B."/>
            <person name="Correa M."/>
            <person name="Da Silva C."/>
            <person name="Just J."/>
            <person name="Falentin C."/>
            <person name="Koh C.S."/>
            <person name="Le Clainche I."/>
            <person name="Bernard M."/>
            <person name="Bento P."/>
            <person name="Noel B."/>
            <person name="Labadie K."/>
            <person name="Alberti A."/>
            <person name="Charles M."/>
            <person name="Arnaud D."/>
            <person name="Guo H."/>
            <person name="Daviaud C."/>
            <person name="Alamery S."/>
            <person name="Jabbari K."/>
            <person name="Zhao M."/>
            <person name="Edger P.P."/>
            <person name="Chelaifa H."/>
            <person name="Tack D."/>
            <person name="Lassalle G."/>
            <person name="Mestiri I."/>
            <person name="Schnel N."/>
            <person name="Le Paslier M.C."/>
            <person name="Fan G."/>
            <person name="Renault V."/>
            <person name="Bayer P.E."/>
            <person name="Golicz A.A."/>
            <person name="Manoli S."/>
            <person name="Lee T.H."/>
            <person name="Thi V.H."/>
            <person name="Chalabi S."/>
            <person name="Hu Q."/>
            <person name="Fan C."/>
            <person name="Tollenaere R."/>
            <person name="Lu Y."/>
            <person name="Battail C."/>
            <person name="Shen J."/>
            <person name="Sidebottom C.H."/>
            <person name="Wang X."/>
            <person name="Canaguier A."/>
            <person name="Chauveau A."/>
            <person name="Berard A."/>
            <person name="Deniot G."/>
            <person name="Guan M."/>
            <person name="Liu Z."/>
            <person name="Sun F."/>
            <person name="Lim Y.P."/>
            <person name="Lyons E."/>
            <person name="Town C.D."/>
            <person name="Bancroft I."/>
            <person name="Wang X."/>
            <person name="Meng J."/>
            <person name="Ma J."/>
            <person name="Pires J.C."/>
            <person name="King G.J."/>
            <person name="Brunel D."/>
            <person name="Delourme R."/>
            <person name="Renard M."/>
            <person name="Aury J.M."/>
            <person name="Adams K.L."/>
            <person name="Batley J."/>
            <person name="Snowdon R.J."/>
            <person name="Tost J."/>
            <person name="Edwards D."/>
            <person name="Zhou Y."/>
            <person name="Hua W."/>
            <person name="Sharpe A.G."/>
            <person name="Paterson A.H."/>
            <person name="Guan C."/>
            <person name="Wincker P."/>
        </authorList>
    </citation>
    <scope>NUCLEOTIDE SEQUENCE [LARGE SCALE GENOMIC DNA]</scope>
    <source>
        <strain evidence="8">cv. Darmor-bzh</strain>
    </source>
</reference>
<dbReference type="OrthoDB" id="1887731at2759"/>
<dbReference type="Gramene" id="CDY22461">
    <property type="protein sequence ID" value="CDY22461"/>
    <property type="gene ID" value="GSBRNA2T00019009001"/>
</dbReference>
<dbReference type="PANTHER" id="PTHR33596:SF13">
    <property type="entry name" value="COLD-REGULATED 413 PLASMA MEMBRANE PROTEIN 4"/>
    <property type="match status" value="1"/>
</dbReference>
<keyword evidence="3 6" id="KW-0812">Transmembrane</keyword>
<keyword evidence="5 6" id="KW-0472">Membrane</keyword>
<dbReference type="AlphaFoldDB" id="A0A078GAQ8"/>
<feature type="transmembrane region" description="Helical" evidence="6">
    <location>
        <begin position="121"/>
        <end position="140"/>
    </location>
</feature>
<proteinExistence type="inferred from homology"/>
<evidence type="ECO:0000313" key="8">
    <source>
        <dbReference type="Proteomes" id="UP000028999"/>
    </source>
</evidence>
<feature type="transmembrane region" description="Helical" evidence="6">
    <location>
        <begin position="75"/>
        <end position="93"/>
    </location>
</feature>
<comment type="similarity">
    <text evidence="2">Belongs to the Cold-regulated 413 protein family.</text>
</comment>
<dbReference type="PaxDb" id="3708-A0A078GAQ8"/>
<gene>
    <name evidence="7" type="primary">BnaC03g61740D</name>
    <name evidence="7" type="ORF">GSBRNA2T00019009001</name>
</gene>
<dbReference type="GO" id="GO:0016020">
    <property type="term" value="C:membrane"/>
    <property type="evidence" value="ECO:0007669"/>
    <property type="project" value="UniProtKB-SubCell"/>
</dbReference>